<evidence type="ECO:0000256" key="2">
    <source>
        <dbReference type="ARBA" id="ARBA00022840"/>
    </source>
</evidence>
<dbReference type="PROSITE" id="PS00622">
    <property type="entry name" value="HTH_LUXR_1"/>
    <property type="match status" value="1"/>
</dbReference>
<dbReference type="SMART" id="SM00421">
    <property type="entry name" value="HTH_LUXR"/>
    <property type="match status" value="1"/>
</dbReference>
<dbReference type="InterPro" id="IPR016032">
    <property type="entry name" value="Sig_transdc_resp-reg_C-effctor"/>
</dbReference>
<dbReference type="Pfam" id="PF13191">
    <property type="entry name" value="AAA_16"/>
    <property type="match status" value="1"/>
</dbReference>
<dbReference type="PANTHER" id="PTHR16305:SF35">
    <property type="entry name" value="TRANSCRIPTIONAL ACTIVATOR DOMAIN"/>
    <property type="match status" value="1"/>
</dbReference>
<reference evidence="4" key="1">
    <citation type="submission" date="2022-11" db="EMBL/GenBank/DDBJ databases">
        <authorList>
            <person name="Mo P."/>
        </authorList>
    </citation>
    <scope>NUCLEOTIDE SEQUENCE</scope>
    <source>
        <strain evidence="4">HUAS 11-8</strain>
    </source>
</reference>
<sequence>MPGADRLIGRDAERRLLAGYACGTAGQPRSVLLLGAAGLGKSALLADCAEGARRAGMTVLSAWGTGIRCGQPFAGLHELLHPVVPCQERLRQEEARALAVALGEGPPGAVPAPLVLRTAVLNLLRVASRRAPVLLAVDDADLLDRDSFDVIAFVQRQLTGEAIAVALTVSGPVAPAGLSPAIPTITLTPLREAAAAAVLDAQPAAPTGPDRFGVLREAAGNPLAIVELCRAVAEGSGAALSTFATPQSERIRAMFAARLGRLPELTRRLVLLAAAGPGTEPVTALLGAAGEKATLADWVPAEEAGLVTVVGGRVSFRHPLVRAAAYHHASATARRQAHLDLALQAADDPRRRAWHLTGAALGPDPAAAQALEEAADQAWRKGAYFEAARAFQRAADCSEAPAERARRLVLALKLVNGLGDPAWAQQLHAQVREATDDPELLAVAGNSAVHALFLDTRQCAAFAIVSALLGRERACRRSALPVATLGAAIVHESGLASHRKELARLMDHVAADTAMGPAMGTGVGADAVDPVLPPYLGADASEPLADFVRAVLEPGRPAGEILHGRHDRLRRRAGLPPMTRLAIGSIAWFADDPRTCVEQLGTAFTELKDAGAAGVFIDSFPTMINALIGSGLWSRAEAFLEEADTVVTRTRARRLRVQTEALRALLRALRGEQVDAAALHGPQWSAVDLAENRASHAYLLLASGAAATAAGDHENAYRYLAQLFGGGTGLLHYFLSPRAVADLAIAAQRTGEHDRAREIIALVREDLGDRQTQRTRILLHTAEALVGEPREAEHHFLLAVVNPAGEQWPLDRAKARLHYGEWLRRNRRPLEARPLLATALETFTRIGAAGLAEHARAELRASGVARVRPSEDPMAGLTAQQQHIARLAAQGLRNREIAEKLYLSPRTVGSHLYNVYAKLGVTGRHQLRDLLERARVP</sequence>
<dbReference type="InterPro" id="IPR027417">
    <property type="entry name" value="P-loop_NTPase"/>
</dbReference>
<dbReference type="SUPFAM" id="SSF52540">
    <property type="entry name" value="P-loop containing nucleoside triphosphate hydrolases"/>
    <property type="match status" value="1"/>
</dbReference>
<keyword evidence="5" id="KW-1185">Reference proteome</keyword>
<dbReference type="InterPro" id="IPR036388">
    <property type="entry name" value="WH-like_DNA-bd_sf"/>
</dbReference>
<keyword evidence="2" id="KW-0067">ATP-binding</keyword>
<feature type="domain" description="HTH luxR-type" evidence="3">
    <location>
        <begin position="870"/>
        <end position="935"/>
    </location>
</feature>
<evidence type="ECO:0000313" key="5">
    <source>
        <dbReference type="Proteomes" id="UP001163203"/>
    </source>
</evidence>
<dbReference type="PANTHER" id="PTHR16305">
    <property type="entry name" value="TESTICULAR SOLUBLE ADENYLYL CYCLASE"/>
    <property type="match status" value="1"/>
</dbReference>
<evidence type="ECO:0000259" key="3">
    <source>
        <dbReference type="PROSITE" id="PS50043"/>
    </source>
</evidence>
<gene>
    <name evidence="4" type="ORF">ORV05_16955</name>
</gene>
<dbReference type="EMBL" id="CP113836">
    <property type="protein sequence ID" value="WAL69386.1"/>
    <property type="molecule type" value="Genomic_DNA"/>
</dbReference>
<dbReference type="Pfam" id="PF00196">
    <property type="entry name" value="GerE"/>
    <property type="match status" value="1"/>
</dbReference>
<dbReference type="Proteomes" id="UP001163203">
    <property type="component" value="Chromosome"/>
</dbReference>
<dbReference type="PRINTS" id="PR00038">
    <property type="entry name" value="HTHLUXR"/>
</dbReference>
<dbReference type="PROSITE" id="PS50043">
    <property type="entry name" value="HTH_LUXR_2"/>
    <property type="match status" value="1"/>
</dbReference>
<dbReference type="Gene3D" id="1.10.10.10">
    <property type="entry name" value="Winged helix-like DNA-binding domain superfamily/Winged helix DNA-binding domain"/>
    <property type="match status" value="1"/>
</dbReference>
<dbReference type="InterPro" id="IPR041664">
    <property type="entry name" value="AAA_16"/>
</dbReference>
<evidence type="ECO:0000256" key="1">
    <source>
        <dbReference type="ARBA" id="ARBA00022741"/>
    </source>
</evidence>
<protein>
    <submittedName>
        <fullName evidence="4">AAA family ATPase</fullName>
    </submittedName>
</protein>
<dbReference type="InterPro" id="IPR000792">
    <property type="entry name" value="Tscrpt_reg_LuxR_C"/>
</dbReference>
<evidence type="ECO:0000313" key="4">
    <source>
        <dbReference type="EMBL" id="WAL69386.1"/>
    </source>
</evidence>
<name>A0ABY7BAK7_9PSEU</name>
<keyword evidence="1" id="KW-0547">Nucleotide-binding</keyword>
<proteinExistence type="predicted"/>
<accession>A0ABY7BAK7</accession>
<dbReference type="SUPFAM" id="SSF46894">
    <property type="entry name" value="C-terminal effector domain of the bipartite response regulators"/>
    <property type="match status" value="1"/>
</dbReference>
<dbReference type="CDD" id="cd06170">
    <property type="entry name" value="LuxR_C_like"/>
    <property type="match status" value="1"/>
</dbReference>
<organism evidence="4 5">
    <name type="scientific">Amycolatopsis cynarae</name>
    <dbReference type="NCBI Taxonomy" id="2995223"/>
    <lineage>
        <taxon>Bacteria</taxon>
        <taxon>Bacillati</taxon>
        <taxon>Actinomycetota</taxon>
        <taxon>Actinomycetes</taxon>
        <taxon>Pseudonocardiales</taxon>
        <taxon>Pseudonocardiaceae</taxon>
        <taxon>Amycolatopsis</taxon>
    </lineage>
</organism>
<dbReference type="RefSeq" id="WP_268759472.1">
    <property type="nucleotide sequence ID" value="NZ_CP113836.1"/>
</dbReference>